<protein>
    <recommendedName>
        <fullName evidence="3">Xylanolytic transcriptional activator regulatory domain-containing protein</fullName>
    </recommendedName>
</protein>
<gene>
    <name evidence="4" type="ORF">AJ78_03856</name>
</gene>
<dbReference type="CDD" id="cd12148">
    <property type="entry name" value="fungal_TF_MHR"/>
    <property type="match status" value="1"/>
</dbReference>
<sequence length="820" mass="91372">MEVDDRDGMLRSHEPSASRAVCTTLQAHELRSHVPPRFSHPPLRQLPHSKGVLPPKRSNVTEVPPVPIVESQNQPVEPLHDEKKIEIIDQRLAGIEHLLRDLTVNNGSNNNSPFQQREKSRSRVTSSDAVYEERKEQKQLPSIAPEGASRAVSSPSDKTSAEFEGEPSTSAHSAYASELFENAVVKTPLAEHSAEMMNALSTLKDIVERQKLHFSIHTLPCAGHKPPSAKFDLSELEMPPLSVVLAVLKNTKESHPFCLLNLPFLDLPTVTELCKDLYFCTEEYTTSHFAIVNCTLSYIFEELQYFLPGSHYQSDNLRRHEQQAPPPPPLASLTSDDLGHYSRMCRSNFETALYTFDLFLQPSYENVQALALGAFHATEISKPSLCWTFVSAAARMCQSLGYHHTVSGPGVSDKEVYLKQSLFWFIYVLDKDLTLSLGRSSTLQDYDIALKFPSPPSDLKFGPWFSMYSVWVTYAKIAAQIFEKLYSVRALSESPALRTERACDLAMEVEQWRAACIIPDAIPAAYHATFFRYANSMTDLSYHHLLTIIYRARPSPPTQENQHQNPARPPNGLDPACVNAARSALRLHQQLITGFQNDSEYLLRGYIVWSVLHSPFTPYLVLFTHTIASLDLDDLKLLGDVSNLLETVRHISEAADRLCKLCTVFCQVARLYVNIRIKDSGGEGQQQQQQQQQPQQQLQQQEDVNVNDHANPNYNVNFAPGAGAGAGAHVPGIDDATTYGGQQMDLQWGADEVDSYLWELGFGPPAGGMMNMGNNTNNTLGTLSGQQVQADGGGVGEMAPTLQDWFRGNQYMIGLLESDL</sequence>
<dbReference type="PANTHER" id="PTHR46910">
    <property type="entry name" value="TRANSCRIPTION FACTOR PDR1"/>
    <property type="match status" value="1"/>
</dbReference>
<organism evidence="4 5">
    <name type="scientific">Emergomyces pasteurianus Ep9510</name>
    <dbReference type="NCBI Taxonomy" id="1447872"/>
    <lineage>
        <taxon>Eukaryota</taxon>
        <taxon>Fungi</taxon>
        <taxon>Dikarya</taxon>
        <taxon>Ascomycota</taxon>
        <taxon>Pezizomycotina</taxon>
        <taxon>Eurotiomycetes</taxon>
        <taxon>Eurotiomycetidae</taxon>
        <taxon>Onygenales</taxon>
        <taxon>Ajellomycetaceae</taxon>
        <taxon>Emergomyces</taxon>
    </lineage>
</organism>
<evidence type="ECO:0000313" key="4">
    <source>
        <dbReference type="EMBL" id="OJD15951.1"/>
    </source>
</evidence>
<feature type="region of interest" description="Disordered" evidence="2">
    <location>
        <begin position="103"/>
        <end position="170"/>
    </location>
</feature>
<evidence type="ECO:0000256" key="2">
    <source>
        <dbReference type="SAM" id="MobiDB-lite"/>
    </source>
</evidence>
<evidence type="ECO:0000259" key="3">
    <source>
        <dbReference type="SMART" id="SM00906"/>
    </source>
</evidence>
<dbReference type="SMART" id="SM00906">
    <property type="entry name" value="Fungal_trans"/>
    <property type="match status" value="1"/>
</dbReference>
<dbReference type="OrthoDB" id="103819at2759"/>
<dbReference type="GO" id="GO:0003700">
    <property type="term" value="F:DNA-binding transcription factor activity"/>
    <property type="evidence" value="ECO:0007669"/>
    <property type="project" value="InterPro"/>
</dbReference>
<dbReference type="AlphaFoldDB" id="A0A1J9QIF4"/>
<dbReference type="GO" id="GO:0008270">
    <property type="term" value="F:zinc ion binding"/>
    <property type="evidence" value="ECO:0007669"/>
    <property type="project" value="InterPro"/>
</dbReference>
<feature type="region of interest" description="Disordered" evidence="2">
    <location>
        <begin position="32"/>
        <end position="82"/>
    </location>
</feature>
<dbReference type="EMBL" id="LGRN01000130">
    <property type="protein sequence ID" value="OJD15951.1"/>
    <property type="molecule type" value="Genomic_DNA"/>
</dbReference>
<dbReference type="GO" id="GO:0006351">
    <property type="term" value="P:DNA-templated transcription"/>
    <property type="evidence" value="ECO:0007669"/>
    <property type="project" value="InterPro"/>
</dbReference>
<keyword evidence="1" id="KW-0539">Nucleus</keyword>
<dbReference type="InterPro" id="IPR050987">
    <property type="entry name" value="AtrR-like"/>
</dbReference>
<proteinExistence type="predicted"/>
<evidence type="ECO:0000256" key="1">
    <source>
        <dbReference type="ARBA" id="ARBA00023242"/>
    </source>
</evidence>
<feature type="compositionally biased region" description="Polar residues" evidence="2">
    <location>
        <begin position="103"/>
        <end position="115"/>
    </location>
</feature>
<name>A0A1J9QIF4_9EURO</name>
<evidence type="ECO:0000313" key="5">
    <source>
        <dbReference type="Proteomes" id="UP000182235"/>
    </source>
</evidence>
<keyword evidence="5" id="KW-1185">Reference proteome</keyword>
<feature type="domain" description="Xylanolytic transcriptional activator regulatory" evidence="3">
    <location>
        <begin position="386"/>
        <end position="459"/>
    </location>
</feature>
<accession>A0A1J9QIF4</accession>
<dbReference type="STRING" id="1447872.A0A1J9QIF4"/>
<reference evidence="4 5" key="1">
    <citation type="submission" date="2015-07" db="EMBL/GenBank/DDBJ databases">
        <title>Emmonsia species relationships and genome sequence.</title>
        <authorList>
            <consortium name="The Broad Institute Genomics Platform"/>
            <person name="Cuomo C.A."/>
            <person name="Munoz J.F."/>
            <person name="Imamovic A."/>
            <person name="Priest M.E."/>
            <person name="Young S."/>
            <person name="Clay O.K."/>
            <person name="McEwen J.G."/>
        </authorList>
    </citation>
    <scope>NUCLEOTIDE SEQUENCE [LARGE SCALE GENOMIC DNA]</scope>
    <source>
        <strain evidence="4 5">UAMH 9510</strain>
    </source>
</reference>
<dbReference type="Pfam" id="PF04082">
    <property type="entry name" value="Fungal_trans"/>
    <property type="match status" value="1"/>
</dbReference>
<dbReference type="GO" id="GO:0003677">
    <property type="term" value="F:DNA binding"/>
    <property type="evidence" value="ECO:0007669"/>
    <property type="project" value="InterPro"/>
</dbReference>
<comment type="caution">
    <text evidence="4">The sequence shown here is derived from an EMBL/GenBank/DDBJ whole genome shotgun (WGS) entry which is preliminary data.</text>
</comment>
<dbReference type="Proteomes" id="UP000182235">
    <property type="component" value="Unassembled WGS sequence"/>
</dbReference>
<dbReference type="PANTHER" id="PTHR46910:SF5">
    <property type="entry name" value="ZN(II)2CYS6 TRANSCRIPTION FACTOR (EUROFUNG)"/>
    <property type="match status" value="1"/>
</dbReference>
<dbReference type="InterPro" id="IPR007219">
    <property type="entry name" value="XnlR_reg_dom"/>
</dbReference>